<reference evidence="3 4" key="1">
    <citation type="submission" date="2016-07" db="EMBL/GenBank/DDBJ databases">
        <title>Pervasive Adenine N6-methylation of Active Genes in Fungi.</title>
        <authorList>
            <consortium name="DOE Joint Genome Institute"/>
            <person name="Mondo S.J."/>
            <person name="Dannebaum R.O."/>
            <person name="Kuo R.C."/>
            <person name="Labutti K."/>
            <person name="Haridas S."/>
            <person name="Kuo A."/>
            <person name="Salamov A."/>
            <person name="Ahrendt S.R."/>
            <person name="Lipzen A."/>
            <person name="Sullivan W."/>
            <person name="Andreopoulos W.B."/>
            <person name="Clum A."/>
            <person name="Lindquist E."/>
            <person name="Daum C."/>
            <person name="Ramamoorthy G.K."/>
            <person name="Gryganskyi A."/>
            <person name="Culley D."/>
            <person name="Magnuson J.K."/>
            <person name="James T.Y."/>
            <person name="O'Malley M.A."/>
            <person name="Stajich J.E."/>
            <person name="Spatafora J.W."/>
            <person name="Visel A."/>
            <person name="Grigoriev I.V."/>
        </authorList>
    </citation>
    <scope>NUCLEOTIDE SEQUENCE [LARGE SCALE GENOMIC DNA]</scope>
    <source>
        <strain evidence="3 4">12-1054</strain>
    </source>
</reference>
<dbReference type="OMA" id="QAKFKAC"/>
<evidence type="ECO:0000313" key="3">
    <source>
        <dbReference type="EMBL" id="ORY75430.1"/>
    </source>
</evidence>
<organism evidence="3 4">
    <name type="scientific">Protomyces lactucae-debilis</name>
    <dbReference type="NCBI Taxonomy" id="2754530"/>
    <lineage>
        <taxon>Eukaryota</taxon>
        <taxon>Fungi</taxon>
        <taxon>Dikarya</taxon>
        <taxon>Ascomycota</taxon>
        <taxon>Taphrinomycotina</taxon>
        <taxon>Taphrinomycetes</taxon>
        <taxon>Taphrinales</taxon>
        <taxon>Protomycetaceae</taxon>
        <taxon>Protomyces</taxon>
    </lineage>
</organism>
<dbReference type="STRING" id="56484.A0A1Y2EV32"/>
<dbReference type="AlphaFoldDB" id="A0A1Y2EV32"/>
<evidence type="ECO:0000256" key="1">
    <source>
        <dbReference type="ARBA" id="ARBA00010048"/>
    </source>
</evidence>
<dbReference type="GO" id="GO:0005737">
    <property type="term" value="C:cytoplasm"/>
    <property type="evidence" value="ECO:0007669"/>
    <property type="project" value="TreeGrafter"/>
</dbReference>
<protein>
    <submittedName>
        <fullName evidence="3">C-myc binding protein</fullName>
    </submittedName>
</protein>
<dbReference type="GO" id="GO:0006457">
    <property type="term" value="P:protein folding"/>
    <property type="evidence" value="ECO:0007669"/>
    <property type="project" value="InterPro"/>
</dbReference>
<dbReference type="PANTHER" id="PTHR12674:SF2">
    <property type="entry name" value="PREFOLDIN SUBUNIT 5"/>
    <property type="match status" value="1"/>
</dbReference>
<evidence type="ECO:0000313" key="4">
    <source>
        <dbReference type="Proteomes" id="UP000193685"/>
    </source>
</evidence>
<proteinExistence type="inferred from homology"/>
<dbReference type="RefSeq" id="XP_040722303.1">
    <property type="nucleotide sequence ID" value="XM_040868112.1"/>
</dbReference>
<dbReference type="Proteomes" id="UP000193685">
    <property type="component" value="Unassembled WGS sequence"/>
</dbReference>
<dbReference type="NCBIfam" id="TIGR00293">
    <property type="entry name" value="prefoldin subunit alpha"/>
    <property type="match status" value="1"/>
</dbReference>
<dbReference type="InterPro" id="IPR004127">
    <property type="entry name" value="Prefoldin_subunit_alpha"/>
</dbReference>
<dbReference type="Pfam" id="PF02996">
    <property type="entry name" value="Prefoldin"/>
    <property type="match status" value="1"/>
</dbReference>
<dbReference type="GO" id="GO:1990113">
    <property type="term" value="P:RNA polymerase I assembly"/>
    <property type="evidence" value="ECO:0007669"/>
    <property type="project" value="TreeGrafter"/>
</dbReference>
<comment type="similarity">
    <text evidence="1">Belongs to the prefoldin subunit alpha family.</text>
</comment>
<dbReference type="GO" id="GO:0051082">
    <property type="term" value="F:unfolded protein binding"/>
    <property type="evidence" value="ECO:0007669"/>
    <property type="project" value="InterPro"/>
</dbReference>
<sequence>MAAARQEAGQPGAQIDLTRLSIEQLQEVRKQLDAELDHLATSFAQLRSARGKFQGCAESVMESFQVDGEGKRQVSVKAVKKEVLVPLTSSLYVPGEEEEAQVTVDIGTGYYLSKSPAEALAFYKDKRQALDRNLQELESIIGSKAQNLKVVTEVYAEKMRQAQQRPQSEQ</sequence>
<dbReference type="GeneID" id="63784711"/>
<dbReference type="SUPFAM" id="SSF46579">
    <property type="entry name" value="Prefoldin"/>
    <property type="match status" value="1"/>
</dbReference>
<accession>A0A1Y2EV32</accession>
<keyword evidence="4" id="KW-1185">Reference proteome</keyword>
<keyword evidence="2" id="KW-0175">Coiled coil</keyword>
<dbReference type="EMBL" id="MCFI01000026">
    <property type="protein sequence ID" value="ORY75430.1"/>
    <property type="molecule type" value="Genomic_DNA"/>
</dbReference>
<dbReference type="OrthoDB" id="10267474at2759"/>
<dbReference type="CDD" id="cd23157">
    <property type="entry name" value="Prefoldin_5"/>
    <property type="match status" value="1"/>
</dbReference>
<evidence type="ECO:0000256" key="2">
    <source>
        <dbReference type="SAM" id="Coils"/>
    </source>
</evidence>
<feature type="coiled-coil region" evidence="2">
    <location>
        <begin position="15"/>
        <end position="42"/>
    </location>
</feature>
<dbReference type="InterPro" id="IPR011599">
    <property type="entry name" value="PFD_alpha_archaea"/>
</dbReference>
<dbReference type="GO" id="GO:0016272">
    <property type="term" value="C:prefoldin complex"/>
    <property type="evidence" value="ECO:0007669"/>
    <property type="project" value="InterPro"/>
</dbReference>
<dbReference type="InterPro" id="IPR009053">
    <property type="entry name" value="Prefoldin"/>
</dbReference>
<dbReference type="PANTHER" id="PTHR12674">
    <property type="entry name" value="PREFOLDIN SUBUNIT 5"/>
    <property type="match status" value="1"/>
</dbReference>
<dbReference type="Gene3D" id="1.10.287.370">
    <property type="match status" value="1"/>
</dbReference>
<dbReference type="GO" id="GO:1990115">
    <property type="term" value="P:RNA polymerase III assembly"/>
    <property type="evidence" value="ECO:0007669"/>
    <property type="project" value="TreeGrafter"/>
</dbReference>
<gene>
    <name evidence="3" type="ORF">BCR37DRAFT_352209</name>
</gene>
<dbReference type="GO" id="GO:1990114">
    <property type="term" value="P:RNA polymerase II core complex assembly"/>
    <property type="evidence" value="ECO:0007669"/>
    <property type="project" value="TreeGrafter"/>
</dbReference>
<comment type="caution">
    <text evidence="3">The sequence shown here is derived from an EMBL/GenBank/DDBJ whole genome shotgun (WGS) entry which is preliminary data.</text>
</comment>
<name>A0A1Y2EV32_PROLT</name>